<dbReference type="Pfam" id="PF23282">
    <property type="entry name" value="WHD_ROQ1"/>
    <property type="match status" value="1"/>
</dbReference>
<dbReference type="InterPro" id="IPR001611">
    <property type="entry name" value="Leu-rich_rpt"/>
</dbReference>
<evidence type="ECO:0000313" key="5">
    <source>
        <dbReference type="EMBL" id="GAU19777.1"/>
    </source>
</evidence>
<dbReference type="OrthoDB" id="1434263at2759"/>
<sequence>MDDLKDRGLISISKGRVWMHDLIQEMGKEIVRLQDKDKDDPGKRSRLWKSNDIYDVLRKNKGGTEEIQCIFLDMDEMMKIKKVELHAETFKKMHKLRMIKFYTRKLIESPVTFYTSLESFPDHLKFLCWDHFPQRSLPQDFCPENLVILDMRFSKLEQLWEGDQALPKLKRLNLSHSKKLVRVPDLSLSPNIEEVILHGCESLIEVYSSAFLDNLNWLWLGHCSKLERLDIRSNILWRSSGLVNLDCCYKLETLLISGKTDVVQSYIYSDNCVYSDLEGYCFDWPEMTIEKDDEGDYEIWEDEETTVATSFNELCWLQIASCKSLTCLPAELFNFKFLRRLSLGGCSKLEVLPEFEETMENLKVLILDHTAIKELPSSLHHLVGLEKLSLQESFVDINLTDTAIKELPASLHLLAGLEKLSLRGCTIKTIPSSIGNLSKLLQLDLTYCESLITFPSSIFKLNLTRLDFEGCPMLRTFPEIPENIGCLSSLTELSLQGSSIVNLPESMAHLSSLRSLNLSDCKWLECVPKLPPNLNQVLAFDCPSIKRMMLNSCSDSEKGTFKLHLTNSQELDATSLSNIEEEAYIKINDDAYRSVFFCFPGSAVPDWFPHHCQGHSINIRSDPLYLCGGYRLIGFALCVVLGRENMDGTRTRGRGRTTRLTYKLGFEYDGQQMHFLYDHLPIQCSSYSDRFIIQDHTFLWKYRFDLASIGNKLFNAYNFTFEILDEHFRPLSFQSTFTVKECGICPLYTKQNDDGNIEEPSGDAVCLLDLDLSLVCNFVAIRHPSDTGRIAQINVRKIQFFLYFDTPLIGVQHM</sequence>
<gene>
    <name evidence="5" type="ORF">TSUD_79030</name>
</gene>
<reference evidence="6" key="1">
    <citation type="journal article" date="2017" name="Front. Plant Sci.">
        <title>Climate Clever Clovers: New Paradigm to Reduce the Environmental Footprint of Ruminants by Breeding Low Methanogenic Forages Utilizing Haplotype Variation.</title>
        <authorList>
            <person name="Kaur P."/>
            <person name="Appels R."/>
            <person name="Bayer P.E."/>
            <person name="Keeble-Gagnere G."/>
            <person name="Wang J."/>
            <person name="Hirakawa H."/>
            <person name="Shirasawa K."/>
            <person name="Vercoe P."/>
            <person name="Stefanova K."/>
            <person name="Durmic Z."/>
            <person name="Nichols P."/>
            <person name="Revell C."/>
            <person name="Isobe S.N."/>
            <person name="Edwards D."/>
            <person name="Erskine W."/>
        </authorList>
    </citation>
    <scope>NUCLEOTIDE SEQUENCE [LARGE SCALE GENOMIC DNA]</scope>
    <source>
        <strain evidence="6">cv. Daliak</strain>
    </source>
</reference>
<dbReference type="InterPro" id="IPR044974">
    <property type="entry name" value="Disease_R_plants"/>
</dbReference>
<dbReference type="InterPro" id="IPR032675">
    <property type="entry name" value="LRR_dom_sf"/>
</dbReference>
<organism evidence="5 6">
    <name type="scientific">Trifolium subterraneum</name>
    <name type="common">Subterranean clover</name>
    <dbReference type="NCBI Taxonomy" id="3900"/>
    <lineage>
        <taxon>Eukaryota</taxon>
        <taxon>Viridiplantae</taxon>
        <taxon>Streptophyta</taxon>
        <taxon>Embryophyta</taxon>
        <taxon>Tracheophyta</taxon>
        <taxon>Spermatophyta</taxon>
        <taxon>Magnoliopsida</taxon>
        <taxon>eudicotyledons</taxon>
        <taxon>Gunneridae</taxon>
        <taxon>Pentapetalae</taxon>
        <taxon>rosids</taxon>
        <taxon>fabids</taxon>
        <taxon>Fabales</taxon>
        <taxon>Fabaceae</taxon>
        <taxon>Papilionoideae</taxon>
        <taxon>50 kb inversion clade</taxon>
        <taxon>NPAAA clade</taxon>
        <taxon>Hologalegina</taxon>
        <taxon>IRL clade</taxon>
        <taxon>Trifolieae</taxon>
        <taxon>Trifolium</taxon>
    </lineage>
</organism>
<dbReference type="Pfam" id="PF00560">
    <property type="entry name" value="LRR_1"/>
    <property type="match status" value="1"/>
</dbReference>
<evidence type="ECO:0000259" key="4">
    <source>
        <dbReference type="Pfam" id="PF23282"/>
    </source>
</evidence>
<feature type="domain" description="C-JID" evidence="3">
    <location>
        <begin position="599"/>
        <end position="751"/>
    </location>
</feature>
<proteinExistence type="predicted"/>
<dbReference type="InterPro" id="IPR045344">
    <property type="entry name" value="C-JID"/>
</dbReference>
<dbReference type="SUPFAM" id="SSF52047">
    <property type="entry name" value="RNI-like"/>
    <property type="match status" value="1"/>
</dbReference>
<dbReference type="InterPro" id="IPR011713">
    <property type="entry name" value="Leu-rich_rpt_3"/>
</dbReference>
<dbReference type="PANTHER" id="PTHR11017:SF568">
    <property type="entry name" value="ADP-RIBOSYL CYCLASE_CYCLIC ADP-RIBOSE HYDROLASE"/>
    <property type="match status" value="1"/>
</dbReference>
<dbReference type="GO" id="GO:0006952">
    <property type="term" value="P:defense response"/>
    <property type="evidence" value="ECO:0007669"/>
    <property type="project" value="InterPro"/>
</dbReference>
<feature type="domain" description="Disease resistance protein Roq1-like winged-helix" evidence="4">
    <location>
        <begin position="2"/>
        <end position="34"/>
    </location>
</feature>
<keyword evidence="1" id="KW-0433">Leucine-rich repeat</keyword>
<dbReference type="EMBL" id="DF973203">
    <property type="protein sequence ID" value="GAU19777.1"/>
    <property type="molecule type" value="Genomic_DNA"/>
</dbReference>
<protein>
    <submittedName>
        <fullName evidence="5">Uncharacterized protein</fullName>
    </submittedName>
</protein>
<dbReference type="PANTHER" id="PTHR11017">
    <property type="entry name" value="LEUCINE-RICH REPEAT-CONTAINING PROTEIN"/>
    <property type="match status" value="1"/>
</dbReference>
<dbReference type="InterPro" id="IPR003591">
    <property type="entry name" value="Leu-rich_rpt_typical-subtyp"/>
</dbReference>
<dbReference type="InterPro" id="IPR058192">
    <property type="entry name" value="WHD_ROQ1-like"/>
</dbReference>
<keyword evidence="2" id="KW-0677">Repeat</keyword>
<dbReference type="Proteomes" id="UP000242715">
    <property type="component" value="Unassembled WGS sequence"/>
</dbReference>
<name>A0A2Z6MNB9_TRISU</name>
<dbReference type="Pfam" id="PF07725">
    <property type="entry name" value="LRR_3"/>
    <property type="match status" value="1"/>
</dbReference>
<evidence type="ECO:0000256" key="2">
    <source>
        <dbReference type="ARBA" id="ARBA00022737"/>
    </source>
</evidence>
<dbReference type="Gene3D" id="3.80.10.10">
    <property type="entry name" value="Ribonuclease Inhibitor"/>
    <property type="match status" value="3"/>
</dbReference>
<dbReference type="AlphaFoldDB" id="A0A2Z6MNB9"/>
<dbReference type="Pfam" id="PF20160">
    <property type="entry name" value="C-JID"/>
    <property type="match status" value="1"/>
</dbReference>
<dbReference type="SMART" id="SM00369">
    <property type="entry name" value="LRR_TYP"/>
    <property type="match status" value="4"/>
</dbReference>
<evidence type="ECO:0000259" key="3">
    <source>
        <dbReference type="Pfam" id="PF20160"/>
    </source>
</evidence>
<evidence type="ECO:0000256" key="1">
    <source>
        <dbReference type="ARBA" id="ARBA00022614"/>
    </source>
</evidence>
<keyword evidence="6" id="KW-1185">Reference proteome</keyword>
<dbReference type="SUPFAM" id="SSF52058">
    <property type="entry name" value="L domain-like"/>
    <property type="match status" value="1"/>
</dbReference>
<evidence type="ECO:0000313" key="6">
    <source>
        <dbReference type="Proteomes" id="UP000242715"/>
    </source>
</evidence>
<accession>A0A2Z6MNB9</accession>